<evidence type="ECO:0000256" key="1">
    <source>
        <dbReference type="SAM" id="SignalP"/>
    </source>
</evidence>
<accession>A0A2S1Z463</accession>
<dbReference type="KEGG" id="sspo:DDQ41_22060"/>
<evidence type="ECO:0000313" key="4">
    <source>
        <dbReference type="Proteomes" id="UP000245051"/>
    </source>
</evidence>
<dbReference type="OrthoDB" id="4326515at2"/>
<dbReference type="EMBL" id="BGZL01000004">
    <property type="protein sequence ID" value="GBQ00361.1"/>
    <property type="molecule type" value="Genomic_DNA"/>
</dbReference>
<gene>
    <name evidence="2" type="ORF">DDQ41_22060</name>
    <name evidence="3" type="ORF">SSP531S_17760</name>
</gene>
<keyword evidence="4" id="KW-1185">Reference proteome</keyword>
<organism evidence="3 5">
    <name type="scientific">Streptomyces spongiicola</name>
    <dbReference type="NCBI Taxonomy" id="1690221"/>
    <lineage>
        <taxon>Bacteria</taxon>
        <taxon>Bacillati</taxon>
        <taxon>Actinomycetota</taxon>
        <taxon>Actinomycetes</taxon>
        <taxon>Kitasatosporales</taxon>
        <taxon>Streptomycetaceae</taxon>
        <taxon>Streptomyces</taxon>
    </lineage>
</organism>
<evidence type="ECO:0000313" key="2">
    <source>
        <dbReference type="EMBL" id="AWK11159.1"/>
    </source>
</evidence>
<name>A0A2S1Z463_9ACTN</name>
<dbReference type="Proteomes" id="UP000245051">
    <property type="component" value="Chromosome"/>
</dbReference>
<dbReference type="Proteomes" id="UP000265354">
    <property type="component" value="Unassembled WGS sequence"/>
</dbReference>
<evidence type="ECO:0000313" key="3">
    <source>
        <dbReference type="EMBL" id="GBQ00361.1"/>
    </source>
</evidence>
<dbReference type="RefSeq" id="WP_109296040.1">
    <property type="nucleotide sequence ID" value="NZ_BGZL01000004.1"/>
</dbReference>
<keyword evidence="1" id="KW-0732">Signal</keyword>
<evidence type="ECO:0000313" key="5">
    <source>
        <dbReference type="Proteomes" id="UP000265354"/>
    </source>
</evidence>
<dbReference type="AlphaFoldDB" id="A0A2S1Z463"/>
<reference evidence="2 4" key="1">
    <citation type="submission" date="2018-05" db="EMBL/GenBank/DDBJ databases">
        <title>Complete genome sequence of the Type Strain of Streptomyces spongiicola HNM0071, the producer of staurosporine.</title>
        <authorList>
            <person name="Zhou S."/>
            <person name="Huang X."/>
        </authorList>
    </citation>
    <scope>NUCLEOTIDE SEQUENCE [LARGE SCALE GENOMIC DNA]</scope>
    <source>
        <strain evidence="2 4">HNM0071</strain>
    </source>
</reference>
<proteinExistence type="predicted"/>
<sequence length="182" mass="18511">MKKLAWATKGLAAVTGAVLAGAVMAPSAAADTMPEAMPDAMTIAHEVSGLALGDDNGKRCRIAERDVSAAVVGDSATGVPDREVKATTDRKGNAYLYDSANPGVWIPLRYVPGAPECTEDLDVTAADGDAGSATREFLITLLAGSGHIYQARCDVTPGVPLTESTIASACAPGFAHVVGTPV</sequence>
<feature type="signal peptide" evidence="1">
    <location>
        <begin position="1"/>
        <end position="30"/>
    </location>
</feature>
<feature type="chain" id="PRO_5044578904" evidence="1">
    <location>
        <begin position="31"/>
        <end position="182"/>
    </location>
</feature>
<reference evidence="3 5" key="2">
    <citation type="submission" date="2018-07" db="EMBL/GenBank/DDBJ databases">
        <title>Whole Genome Shotgun Sequence of Streptomyces spongiicola strain 531S.</title>
        <authorList>
            <person name="Dohra H."/>
            <person name="Kodani S."/>
        </authorList>
    </citation>
    <scope>NUCLEOTIDE SEQUENCE [LARGE SCALE GENOMIC DNA]</scope>
    <source>
        <strain evidence="3 5">531S</strain>
    </source>
</reference>
<dbReference type="EMBL" id="CP029254">
    <property type="protein sequence ID" value="AWK11159.1"/>
    <property type="molecule type" value="Genomic_DNA"/>
</dbReference>
<protein>
    <submittedName>
        <fullName evidence="3">Uncharacterized protein</fullName>
    </submittedName>
</protein>